<evidence type="ECO:0000313" key="1">
    <source>
        <dbReference type="EMBL" id="BFF93609.1"/>
    </source>
</evidence>
<proteinExistence type="predicted"/>
<gene>
    <name evidence="1" type="ORF">DMAD_11432</name>
</gene>
<accession>A0AAU9FD34</accession>
<dbReference type="Proteomes" id="UP001500889">
    <property type="component" value="Chromosome U"/>
</dbReference>
<keyword evidence="2" id="KW-1185">Reference proteome</keyword>
<dbReference type="EMBL" id="AP029264">
    <property type="protein sequence ID" value="BFF93609.1"/>
    <property type="molecule type" value="Genomic_DNA"/>
</dbReference>
<dbReference type="AlphaFoldDB" id="A0AAU9FD34"/>
<protein>
    <submittedName>
        <fullName evidence="1">Male-specific sperm protein Mst84Dd-like</fullName>
    </submittedName>
</protein>
<reference evidence="1 2" key="1">
    <citation type="submission" date="2024-02" db="EMBL/GenBank/DDBJ databases">
        <title>A chromosome-level genome assembly of Drosophila madeirensis, a fruit fly species endemic to Madeira island.</title>
        <authorList>
            <person name="Tomihara K."/>
            <person name="Llopart A."/>
            <person name="Yamamoto D."/>
        </authorList>
    </citation>
    <scope>NUCLEOTIDE SEQUENCE [LARGE SCALE GENOMIC DNA]</scope>
    <source>
        <strain evidence="1 2">RF1</strain>
    </source>
</reference>
<name>A0AAU9FD34_DROMD</name>
<sequence length="53" mass="5605">MCNYPCYPSAALCPCGGCGPSGFYDPCFGPYNGPFNSCCGPSGPQCWRGCTFY</sequence>
<organism evidence="1 2">
    <name type="scientific">Drosophila madeirensis</name>
    <name type="common">Fruit fly</name>
    <dbReference type="NCBI Taxonomy" id="30013"/>
    <lineage>
        <taxon>Eukaryota</taxon>
        <taxon>Metazoa</taxon>
        <taxon>Ecdysozoa</taxon>
        <taxon>Arthropoda</taxon>
        <taxon>Hexapoda</taxon>
        <taxon>Insecta</taxon>
        <taxon>Pterygota</taxon>
        <taxon>Neoptera</taxon>
        <taxon>Endopterygota</taxon>
        <taxon>Diptera</taxon>
        <taxon>Brachycera</taxon>
        <taxon>Muscomorpha</taxon>
        <taxon>Ephydroidea</taxon>
        <taxon>Drosophilidae</taxon>
        <taxon>Drosophila</taxon>
        <taxon>Sophophora</taxon>
    </lineage>
</organism>
<evidence type="ECO:0000313" key="2">
    <source>
        <dbReference type="Proteomes" id="UP001500889"/>
    </source>
</evidence>